<feature type="compositionally biased region" description="Polar residues" evidence="1">
    <location>
        <begin position="11"/>
        <end position="26"/>
    </location>
</feature>
<keyword evidence="3" id="KW-1185">Reference proteome</keyword>
<name>A0A4V6XW04_STECR</name>
<feature type="region of interest" description="Disordered" evidence="1">
    <location>
        <begin position="1"/>
        <end position="26"/>
    </location>
</feature>
<organism evidence="2 3">
    <name type="scientific">Steinernema carpocapsae</name>
    <name type="common">Entomopathogenic nematode</name>
    <dbReference type="NCBI Taxonomy" id="34508"/>
    <lineage>
        <taxon>Eukaryota</taxon>
        <taxon>Metazoa</taxon>
        <taxon>Ecdysozoa</taxon>
        <taxon>Nematoda</taxon>
        <taxon>Chromadorea</taxon>
        <taxon>Rhabditida</taxon>
        <taxon>Tylenchina</taxon>
        <taxon>Panagrolaimomorpha</taxon>
        <taxon>Strongyloidoidea</taxon>
        <taxon>Steinernematidae</taxon>
        <taxon>Steinernema</taxon>
    </lineage>
</organism>
<dbReference type="OrthoDB" id="413313at2759"/>
<reference evidence="2 3" key="2">
    <citation type="journal article" date="2019" name="G3 (Bethesda)">
        <title>Hybrid Assembly of the Genome of the Entomopathogenic Nematode Steinernema carpocapsae Identifies the X-Chromosome.</title>
        <authorList>
            <person name="Serra L."/>
            <person name="Macchietto M."/>
            <person name="Macias-Munoz A."/>
            <person name="McGill C.J."/>
            <person name="Rodriguez I.M."/>
            <person name="Rodriguez B."/>
            <person name="Murad R."/>
            <person name="Mortazavi A."/>
        </authorList>
    </citation>
    <scope>NUCLEOTIDE SEQUENCE [LARGE SCALE GENOMIC DNA]</scope>
    <source>
        <strain evidence="2 3">ALL</strain>
    </source>
</reference>
<comment type="caution">
    <text evidence="2">The sequence shown here is derived from an EMBL/GenBank/DDBJ whole genome shotgun (WGS) entry which is preliminary data.</text>
</comment>
<evidence type="ECO:0000313" key="3">
    <source>
        <dbReference type="Proteomes" id="UP000298663"/>
    </source>
</evidence>
<dbReference type="AlphaFoldDB" id="A0A4V6XW04"/>
<gene>
    <name evidence="2" type="ORF">L596_020682</name>
</gene>
<dbReference type="Gene3D" id="3.40.720.10">
    <property type="entry name" value="Alkaline Phosphatase, subunit A"/>
    <property type="match status" value="1"/>
</dbReference>
<dbReference type="PANTHER" id="PTHR10974">
    <property type="entry name" value="FI08016P-RELATED"/>
    <property type="match status" value="1"/>
</dbReference>
<dbReference type="Proteomes" id="UP000298663">
    <property type="component" value="Unassembled WGS sequence"/>
</dbReference>
<dbReference type="SUPFAM" id="SSF53649">
    <property type="entry name" value="Alkaline phosphatase-like"/>
    <property type="match status" value="1"/>
</dbReference>
<dbReference type="GO" id="GO:0005615">
    <property type="term" value="C:extracellular space"/>
    <property type="evidence" value="ECO:0007669"/>
    <property type="project" value="TreeGrafter"/>
</dbReference>
<sequence length="657" mass="74910">MLIWATRSETESPTVDSPSEQVSDFNSDSSSLADILYLDTSTLNVSEPENIQNRFTCILSDQDPWHPDIIPFTDPNAKVSCLSSKKHELVTSLNNGKILLTAFGVKHDYKCDARCVWPKGDYNPRLDEFENIFTFKAICDVVETRCQSSTFGSAKHGMLHSQIVEKEDDMDYSTHKLTDPKPPPSSEDERPSVYVLILDSTGMAQFTRQMHRTHTQLTDFYDAIPFYYFNKVQYNSRPNGFAFFLGRQLHKLQKNPYSPEIPADVSVEESYNPLDGIGSFVGHKFRDAGYHTMGAEDWAPFGLARSGNLGFNRTPLKHYYVGFAERQETEPIKSTLDSLCIPLYNHAFNYLDQFLSAYKNESQFGYLWINSLAHDDSNGLYHADDLFYRFLRKHKSRLEKSFLFIMGDHGWHRGGIRTTSQGESEDLNPTFIVSVPKKFRYSSMYQQLKENSKALTTHYDAHATWTHLAEMAMTSNYSDITSKMTTPKNVSYGHSILRPLPGPRHCGFLRIPYEYCLCKKEYLSAVPKNSTLLKRLVDFATASLMTVLEHDGVTQFCEVLSPKYDATTVTPIKNPDNISRNRLYKIVFAVKPGRAVFEGYLSVDNNGKITSISRGMTRINSYWDESACIQHKPDSAFICLCKPSGVFGHLKRFMGYY</sequence>
<protein>
    <submittedName>
        <fullName evidence="2">Uncharacterized protein</fullName>
    </submittedName>
</protein>
<dbReference type="Pfam" id="PF02995">
    <property type="entry name" value="DUF229"/>
    <property type="match status" value="1"/>
</dbReference>
<evidence type="ECO:0000313" key="2">
    <source>
        <dbReference type="EMBL" id="TKR73365.1"/>
    </source>
</evidence>
<dbReference type="InterPro" id="IPR004245">
    <property type="entry name" value="DUF229"/>
</dbReference>
<proteinExistence type="predicted"/>
<dbReference type="STRING" id="34508.A0A4V6XW04"/>
<reference evidence="2 3" key="1">
    <citation type="journal article" date="2015" name="Genome Biol.">
        <title>Comparative genomics of Steinernema reveals deeply conserved gene regulatory networks.</title>
        <authorList>
            <person name="Dillman A.R."/>
            <person name="Macchietto M."/>
            <person name="Porter C.F."/>
            <person name="Rogers A."/>
            <person name="Williams B."/>
            <person name="Antoshechkin I."/>
            <person name="Lee M.M."/>
            <person name="Goodwin Z."/>
            <person name="Lu X."/>
            <person name="Lewis E.E."/>
            <person name="Goodrich-Blair H."/>
            <person name="Stock S.P."/>
            <person name="Adams B.J."/>
            <person name="Sternberg P.W."/>
            <person name="Mortazavi A."/>
        </authorList>
    </citation>
    <scope>NUCLEOTIDE SEQUENCE [LARGE SCALE GENOMIC DNA]</scope>
    <source>
        <strain evidence="2 3">ALL</strain>
    </source>
</reference>
<accession>A0A4V6XW04</accession>
<evidence type="ECO:0000256" key="1">
    <source>
        <dbReference type="SAM" id="MobiDB-lite"/>
    </source>
</evidence>
<dbReference type="PANTHER" id="PTHR10974:SF75">
    <property type="entry name" value="SULFATASE DOMAIN-CONTAINING PROTEIN"/>
    <property type="match status" value="1"/>
</dbReference>
<dbReference type="CDD" id="cd16021">
    <property type="entry name" value="ALP_like"/>
    <property type="match status" value="1"/>
</dbReference>
<dbReference type="EMBL" id="AZBU02000006">
    <property type="protein sequence ID" value="TKR73365.1"/>
    <property type="molecule type" value="Genomic_DNA"/>
</dbReference>
<dbReference type="InterPro" id="IPR017850">
    <property type="entry name" value="Alkaline_phosphatase_core_sf"/>
</dbReference>